<dbReference type="PANTHER" id="PTHR21496:SF23">
    <property type="entry name" value="3-PHENYLPROPIONATE_CINNAMIC ACID DIOXYGENASE FERREDOXIN SUBUNIT"/>
    <property type="match status" value="1"/>
</dbReference>
<evidence type="ECO:0000256" key="4">
    <source>
        <dbReference type="ARBA" id="ARBA00023014"/>
    </source>
</evidence>
<keyword evidence="8" id="KW-1185">Reference proteome</keyword>
<comment type="caution">
    <text evidence="7">The sequence shown here is derived from an EMBL/GenBank/DDBJ whole genome shotgun (WGS) entry which is preliminary data.</text>
</comment>
<dbReference type="PANTHER" id="PTHR21496">
    <property type="entry name" value="FERREDOXIN-RELATED"/>
    <property type="match status" value="1"/>
</dbReference>
<feature type="domain" description="Rieske" evidence="6">
    <location>
        <begin position="161"/>
        <end position="257"/>
    </location>
</feature>
<gene>
    <name evidence="7" type="ORF">DDR33_12180</name>
</gene>
<keyword evidence="5" id="KW-0472">Membrane</keyword>
<evidence type="ECO:0000256" key="1">
    <source>
        <dbReference type="ARBA" id="ARBA00022714"/>
    </source>
</evidence>
<feature type="transmembrane region" description="Helical" evidence="5">
    <location>
        <begin position="110"/>
        <end position="133"/>
    </location>
</feature>
<dbReference type="OrthoDB" id="593800at2"/>
<dbReference type="AlphaFoldDB" id="A0A2U2PG76"/>
<evidence type="ECO:0000256" key="2">
    <source>
        <dbReference type="ARBA" id="ARBA00022723"/>
    </source>
</evidence>
<dbReference type="EMBL" id="QEAS01000009">
    <property type="protein sequence ID" value="PWG80360.1"/>
    <property type="molecule type" value="Genomic_DNA"/>
</dbReference>
<dbReference type="RefSeq" id="WP_109416067.1">
    <property type="nucleotide sequence ID" value="NZ_QEAS01000009.1"/>
</dbReference>
<organism evidence="7 8">
    <name type="scientific">Pararcticibacter amylolyticus</name>
    <dbReference type="NCBI Taxonomy" id="2173175"/>
    <lineage>
        <taxon>Bacteria</taxon>
        <taxon>Pseudomonadati</taxon>
        <taxon>Bacteroidota</taxon>
        <taxon>Sphingobacteriia</taxon>
        <taxon>Sphingobacteriales</taxon>
        <taxon>Sphingobacteriaceae</taxon>
        <taxon>Pararcticibacter</taxon>
    </lineage>
</organism>
<dbReference type="SUPFAM" id="SSF50022">
    <property type="entry name" value="ISP domain"/>
    <property type="match status" value="1"/>
</dbReference>
<evidence type="ECO:0000313" key="7">
    <source>
        <dbReference type="EMBL" id="PWG80360.1"/>
    </source>
</evidence>
<keyword evidence="4" id="KW-0411">Iron-sulfur</keyword>
<dbReference type="GO" id="GO:0051537">
    <property type="term" value="F:2 iron, 2 sulfur cluster binding"/>
    <property type="evidence" value="ECO:0007669"/>
    <property type="project" value="UniProtKB-KW"/>
</dbReference>
<dbReference type="InterPro" id="IPR017941">
    <property type="entry name" value="Rieske_2Fe-2S"/>
</dbReference>
<keyword evidence="5" id="KW-1133">Transmembrane helix</keyword>
<evidence type="ECO:0000313" key="8">
    <source>
        <dbReference type="Proteomes" id="UP000245647"/>
    </source>
</evidence>
<keyword evidence="3" id="KW-0408">Iron</keyword>
<evidence type="ECO:0000259" key="6">
    <source>
        <dbReference type="PROSITE" id="PS51296"/>
    </source>
</evidence>
<keyword evidence="2" id="KW-0479">Metal-binding</keyword>
<keyword evidence="1" id="KW-0001">2Fe-2S</keyword>
<accession>A0A2U2PG76</accession>
<reference evidence="7 8" key="1">
    <citation type="submission" date="2018-04" db="EMBL/GenBank/DDBJ databases">
        <title>Pedobacter chongqingensis sp. nov., isolated from a rottenly hemp rope.</title>
        <authorList>
            <person name="Cai Y."/>
        </authorList>
    </citation>
    <scope>NUCLEOTIDE SEQUENCE [LARGE SCALE GENOMIC DNA]</scope>
    <source>
        <strain evidence="7 8">FJ4-8</strain>
    </source>
</reference>
<dbReference type="PROSITE" id="PS51296">
    <property type="entry name" value="RIESKE"/>
    <property type="match status" value="1"/>
</dbReference>
<dbReference type="InterPro" id="IPR036922">
    <property type="entry name" value="Rieske_2Fe-2S_sf"/>
</dbReference>
<evidence type="ECO:0000256" key="5">
    <source>
        <dbReference type="SAM" id="Phobius"/>
    </source>
</evidence>
<dbReference type="Gene3D" id="2.102.10.10">
    <property type="entry name" value="Rieske [2Fe-2S] iron-sulphur domain"/>
    <property type="match status" value="1"/>
</dbReference>
<dbReference type="Pfam" id="PF00355">
    <property type="entry name" value="Rieske"/>
    <property type="match status" value="1"/>
</dbReference>
<feature type="transmembrane region" description="Helical" evidence="5">
    <location>
        <begin position="42"/>
        <end position="66"/>
    </location>
</feature>
<protein>
    <recommendedName>
        <fullName evidence="6">Rieske domain-containing protein</fullName>
    </recommendedName>
</protein>
<sequence>MRSKAHIKTHPIHPMLIPFPTAFLTGTFLFGVLSFFTGKDDLWHAAGYMEAAGIISALIAAVPGIVDFRYTVPPDSSAKKRAAKHGIINTGMLLVFITAFLIRADEISLWVIVLESVGMVMLVVAGWMGGTLVHRNQIGVFNRYADSGKYQEAYAVIKGGIVEAGDVNELKNDQMKLILAGKKRIVLGKTEGEYVAFDDRCSHKGGSLAAGVLICKTVQCPWHGSQFCVNDGSVKAGPAKEKINTYTVMEKEGKLYIKV</sequence>
<dbReference type="InterPro" id="IPR019251">
    <property type="entry name" value="DUF2231_TM"/>
</dbReference>
<keyword evidence="5" id="KW-0812">Transmembrane</keyword>
<dbReference type="Proteomes" id="UP000245647">
    <property type="component" value="Unassembled WGS sequence"/>
</dbReference>
<feature type="transmembrane region" description="Helical" evidence="5">
    <location>
        <begin position="12"/>
        <end position="36"/>
    </location>
</feature>
<name>A0A2U2PG76_9SPHI</name>
<dbReference type="Pfam" id="PF09990">
    <property type="entry name" value="DUF2231"/>
    <property type="match status" value="1"/>
</dbReference>
<dbReference type="GO" id="GO:0046872">
    <property type="term" value="F:metal ion binding"/>
    <property type="evidence" value="ECO:0007669"/>
    <property type="project" value="UniProtKB-KW"/>
</dbReference>
<evidence type="ECO:0000256" key="3">
    <source>
        <dbReference type="ARBA" id="ARBA00023004"/>
    </source>
</evidence>
<proteinExistence type="predicted"/>
<feature type="transmembrane region" description="Helical" evidence="5">
    <location>
        <begin position="86"/>
        <end position="104"/>
    </location>
</feature>